<feature type="coiled-coil region" evidence="1">
    <location>
        <begin position="70"/>
        <end position="97"/>
    </location>
</feature>
<protein>
    <submittedName>
        <fullName evidence="2">Putative phosphate-selective porin O and P</fullName>
    </submittedName>
</protein>
<evidence type="ECO:0000313" key="2">
    <source>
        <dbReference type="EMBL" id="CEF39758.1"/>
    </source>
</evidence>
<evidence type="ECO:0000313" key="3">
    <source>
        <dbReference type="Proteomes" id="UP000056109"/>
    </source>
</evidence>
<dbReference type="AlphaFoldDB" id="A0A0U4XYQ1"/>
<accession>A0A0U4XYQ1</accession>
<dbReference type="InterPro" id="IPR010870">
    <property type="entry name" value="Porin_O/P"/>
</dbReference>
<dbReference type="EMBL" id="LN606600">
    <property type="protein sequence ID" value="CEF39758.1"/>
    <property type="molecule type" value="Genomic_DNA"/>
</dbReference>
<keyword evidence="1" id="KW-0175">Coiled coil</keyword>
<reference evidence="3" key="1">
    <citation type="submission" date="2014-09" db="EMBL/GenBank/DDBJ databases">
        <authorList>
            <person name="Illeghems K.G."/>
        </authorList>
    </citation>
    <scope>NUCLEOTIDE SEQUENCE [LARGE SCALE GENOMIC DNA]</scope>
    <source>
        <strain evidence="3">108B</strain>
    </source>
</reference>
<gene>
    <name evidence="2" type="ORF">ASN_326</name>
</gene>
<organism evidence="2 3">
    <name type="scientific">Acetobacter senegalensis</name>
    <dbReference type="NCBI Taxonomy" id="446692"/>
    <lineage>
        <taxon>Bacteria</taxon>
        <taxon>Pseudomonadati</taxon>
        <taxon>Pseudomonadota</taxon>
        <taxon>Alphaproteobacteria</taxon>
        <taxon>Acetobacterales</taxon>
        <taxon>Acetobacteraceae</taxon>
        <taxon>Acetobacter</taxon>
    </lineage>
</organism>
<dbReference type="Gene3D" id="2.40.160.10">
    <property type="entry name" value="Porin"/>
    <property type="match status" value="1"/>
</dbReference>
<name>A0A0U4XYQ1_9PROT</name>
<dbReference type="Pfam" id="PF07396">
    <property type="entry name" value="Porin_O_P"/>
    <property type="match status" value="1"/>
</dbReference>
<dbReference type="Proteomes" id="UP000056109">
    <property type="component" value="Chromosome I"/>
</dbReference>
<dbReference type="InterPro" id="IPR023614">
    <property type="entry name" value="Porin_dom_sf"/>
</dbReference>
<dbReference type="KEGG" id="asz:ASN_326"/>
<sequence>MACPGRFVWACRQPDGTPLRQDISMIPVRHTFSFLVADTTMRTRITLSLGMLGLVAHPPHASAAAADPEVQELTRLVKMQAQQIHELQSRLSKVEKNAVHISAATRGTAAAHNAPLEPPKPTFRSPAFYPPVSVARTSPTLKSGPVEPVKFAGDEPAKSSPLYLDTRSSSYPLLPAAPGTFGAISNMPSGSAPVMGVASQIPTSNRSTTVGGLVLKWGKGLPEITTPDNAYSFRMRGRILADYGAAFGSRFPAQNVSRTTLRAARLGVEGNAHQLSWVFEGDYANNQLSVVSAFMTWSDKMAGHLVEYTLGNKFNERSFDGSTGSDQTVFLDRDLVASALLPVKGWYGLGGAFKIFGSNWHVATQITGDDVNSANVTNNVRDDLTYMLRTHYIPWRSKKALIHLGAWGFYEDVKPAATFSQSVRLLARTDDAFGLQFGPMVPLANSMAGGVEVFGIWGPAWGLVEYGARHMKLRDTVPGLTLSPRNLGAQGTEQAFSFQTGAFLTGETPNYFAHTGQWATPRILHPVADGGIGGWEVAARWDWIDATSIPTGGRAWTATIGVNWYLLSFARLMLNYTHADVTNKTGNYIGPNSGNIIGMRSAVTF</sequence>
<keyword evidence="3" id="KW-1185">Reference proteome</keyword>
<proteinExistence type="predicted"/>
<evidence type="ECO:0000256" key="1">
    <source>
        <dbReference type="SAM" id="Coils"/>
    </source>
</evidence>
<dbReference type="PATRIC" id="fig|446692.3.peg.271"/>